<evidence type="ECO:0000313" key="2">
    <source>
        <dbReference type="EMBL" id="KAI5354857.1"/>
    </source>
</evidence>
<name>A0AAD5F698_PRUDU</name>
<comment type="caution">
    <text evidence="2">The sequence shown here is derived from an EMBL/GenBank/DDBJ whole genome shotgun (WGS) entry which is preliminary data.</text>
</comment>
<proteinExistence type="predicted"/>
<feature type="transmembrane region" description="Helical" evidence="1">
    <location>
        <begin position="148"/>
        <end position="171"/>
    </location>
</feature>
<keyword evidence="1" id="KW-0812">Transmembrane</keyword>
<dbReference type="Proteomes" id="UP001054821">
    <property type="component" value="Chromosome 1"/>
</dbReference>
<organism evidence="2 3">
    <name type="scientific">Prunus dulcis</name>
    <name type="common">Almond</name>
    <name type="synonym">Amygdalus dulcis</name>
    <dbReference type="NCBI Taxonomy" id="3755"/>
    <lineage>
        <taxon>Eukaryota</taxon>
        <taxon>Viridiplantae</taxon>
        <taxon>Streptophyta</taxon>
        <taxon>Embryophyta</taxon>
        <taxon>Tracheophyta</taxon>
        <taxon>Spermatophyta</taxon>
        <taxon>Magnoliopsida</taxon>
        <taxon>eudicotyledons</taxon>
        <taxon>Gunneridae</taxon>
        <taxon>Pentapetalae</taxon>
        <taxon>rosids</taxon>
        <taxon>fabids</taxon>
        <taxon>Rosales</taxon>
        <taxon>Rosaceae</taxon>
        <taxon>Amygdaloideae</taxon>
        <taxon>Amygdaleae</taxon>
        <taxon>Prunus</taxon>
    </lineage>
</organism>
<dbReference type="PANTHER" id="PTHR33287:SF8">
    <property type="entry name" value="TRANSMEMBRANE PROTEIN 188"/>
    <property type="match status" value="1"/>
</dbReference>
<dbReference type="PANTHER" id="PTHR33287">
    <property type="entry name" value="OS03G0453550 PROTEIN"/>
    <property type="match status" value="1"/>
</dbReference>
<keyword evidence="3" id="KW-1185">Reference proteome</keyword>
<dbReference type="AlphaFoldDB" id="A0AAD5F698"/>
<evidence type="ECO:0000313" key="3">
    <source>
        <dbReference type="Proteomes" id="UP001054821"/>
    </source>
</evidence>
<protein>
    <recommendedName>
        <fullName evidence="4">Transmembrane protein</fullName>
    </recommendedName>
</protein>
<evidence type="ECO:0000256" key="1">
    <source>
        <dbReference type="SAM" id="Phobius"/>
    </source>
</evidence>
<dbReference type="EMBL" id="JAJFAZ020000001">
    <property type="protein sequence ID" value="KAI5354857.1"/>
    <property type="molecule type" value="Genomic_DNA"/>
</dbReference>
<feature type="transmembrane region" description="Helical" evidence="1">
    <location>
        <begin position="63"/>
        <end position="84"/>
    </location>
</feature>
<gene>
    <name evidence="2" type="ORF">L3X38_007752</name>
</gene>
<feature type="transmembrane region" description="Helical" evidence="1">
    <location>
        <begin position="33"/>
        <end position="51"/>
    </location>
</feature>
<keyword evidence="1" id="KW-0472">Membrane</keyword>
<accession>A0AAD5F698</accession>
<keyword evidence="1" id="KW-1133">Transmembrane helix</keyword>
<sequence length="175" mass="20942">MSTLLEKLNESCMEMDSINEKQEKRVRYFETTTMKLVIAYIFFQALIFLSISQTPNISCQHWWIPFCLCSLIALIFSITFQIFVSKWERAQYHYDMNFVERELIHYKIQKTIHDQESQVCGTKQSNMYDQEQQKLQCDMVKVYQRHAFIYLVFFALLAYTILILIACRSILCHSK</sequence>
<evidence type="ECO:0008006" key="4">
    <source>
        <dbReference type="Google" id="ProtNLM"/>
    </source>
</evidence>
<reference evidence="2 3" key="1">
    <citation type="journal article" date="2022" name="G3 (Bethesda)">
        <title>Whole-genome sequence and methylome profiling of the almond [Prunus dulcis (Mill.) D.A. Webb] cultivar 'Nonpareil'.</title>
        <authorList>
            <person name="D'Amico-Willman K.M."/>
            <person name="Ouma W.Z."/>
            <person name="Meulia T."/>
            <person name="Sideli G.M."/>
            <person name="Gradziel T.M."/>
            <person name="Fresnedo-Ramirez J."/>
        </authorList>
    </citation>
    <scope>NUCLEOTIDE SEQUENCE [LARGE SCALE GENOMIC DNA]</scope>
    <source>
        <strain evidence="2">Clone GOH B32 T37-40</strain>
    </source>
</reference>